<dbReference type="EMBL" id="MU001493">
    <property type="protein sequence ID" value="KAF2450565.1"/>
    <property type="molecule type" value="Genomic_DNA"/>
</dbReference>
<dbReference type="Proteomes" id="UP000799764">
    <property type="component" value="Unassembled WGS sequence"/>
</dbReference>
<organism evidence="2 3">
    <name type="scientific">Karstenula rhodostoma CBS 690.94</name>
    <dbReference type="NCBI Taxonomy" id="1392251"/>
    <lineage>
        <taxon>Eukaryota</taxon>
        <taxon>Fungi</taxon>
        <taxon>Dikarya</taxon>
        <taxon>Ascomycota</taxon>
        <taxon>Pezizomycotina</taxon>
        <taxon>Dothideomycetes</taxon>
        <taxon>Pleosporomycetidae</taxon>
        <taxon>Pleosporales</taxon>
        <taxon>Massarineae</taxon>
        <taxon>Didymosphaeriaceae</taxon>
        <taxon>Karstenula</taxon>
    </lineage>
</organism>
<feature type="region of interest" description="Disordered" evidence="1">
    <location>
        <begin position="93"/>
        <end position="113"/>
    </location>
</feature>
<name>A0A9P4PSJ6_9PLEO</name>
<evidence type="ECO:0000256" key="1">
    <source>
        <dbReference type="SAM" id="MobiDB-lite"/>
    </source>
</evidence>
<feature type="compositionally biased region" description="Low complexity" evidence="1">
    <location>
        <begin position="349"/>
        <end position="360"/>
    </location>
</feature>
<reference evidence="2" key="1">
    <citation type="journal article" date="2020" name="Stud. Mycol.">
        <title>101 Dothideomycetes genomes: a test case for predicting lifestyles and emergence of pathogens.</title>
        <authorList>
            <person name="Haridas S."/>
            <person name="Albert R."/>
            <person name="Binder M."/>
            <person name="Bloem J."/>
            <person name="Labutti K."/>
            <person name="Salamov A."/>
            <person name="Andreopoulos B."/>
            <person name="Baker S."/>
            <person name="Barry K."/>
            <person name="Bills G."/>
            <person name="Bluhm B."/>
            <person name="Cannon C."/>
            <person name="Castanera R."/>
            <person name="Culley D."/>
            <person name="Daum C."/>
            <person name="Ezra D."/>
            <person name="Gonzalez J."/>
            <person name="Henrissat B."/>
            <person name="Kuo A."/>
            <person name="Liang C."/>
            <person name="Lipzen A."/>
            <person name="Lutzoni F."/>
            <person name="Magnuson J."/>
            <person name="Mondo S."/>
            <person name="Nolan M."/>
            <person name="Ohm R."/>
            <person name="Pangilinan J."/>
            <person name="Park H.-J."/>
            <person name="Ramirez L."/>
            <person name="Alfaro M."/>
            <person name="Sun H."/>
            <person name="Tritt A."/>
            <person name="Yoshinaga Y."/>
            <person name="Zwiers L.-H."/>
            <person name="Turgeon B."/>
            <person name="Goodwin S."/>
            <person name="Spatafora J."/>
            <person name="Crous P."/>
            <person name="Grigoriev I."/>
        </authorList>
    </citation>
    <scope>NUCLEOTIDE SEQUENCE</scope>
    <source>
        <strain evidence="2">CBS 690.94</strain>
    </source>
</reference>
<evidence type="ECO:0000313" key="2">
    <source>
        <dbReference type="EMBL" id="KAF2450565.1"/>
    </source>
</evidence>
<proteinExistence type="predicted"/>
<protein>
    <submittedName>
        <fullName evidence="2">Uncharacterized protein</fullName>
    </submittedName>
</protein>
<sequence>METYQNSQGHSQDSRTAPISAETLRSVQRLQAEQNAQYVQHQQAQTPPSSVPGDPVDGHPNRGGSTRGAPRPQQDTQDAGMDRLAEINASLQMQLRQQQQHQEQQQQRMEQQIQRQQQEIQQLRMQRQPRPHQDMLNSRVVQYLEALDHHIDEYERNPTYDVKEKLGHFRQEIKVEILYHRDSHYSNWLRNSYERYDRIARQYNPQHQATQLSPPPSGMYADMRDSKVLQYLEVLDDYIDEYAGDPTFNVKEKLDLFKQEIKVEILYHRQPAYADRLRSSYERYNRIARQYNPQHQTRQLPPPPSGLMSGSSQQQLTGPSYQQPTGPAPRQFTGPAPQQFTGPAPQQFTGPATVATPAPAESSDTSGDQPPSRRMLVLPKGGIFDNLY</sequence>
<accession>A0A9P4PSJ6</accession>
<comment type="caution">
    <text evidence="2">The sequence shown here is derived from an EMBL/GenBank/DDBJ whole genome shotgun (WGS) entry which is preliminary data.</text>
</comment>
<keyword evidence="3" id="KW-1185">Reference proteome</keyword>
<feature type="compositionally biased region" description="Polar residues" evidence="1">
    <location>
        <begin position="336"/>
        <end position="348"/>
    </location>
</feature>
<gene>
    <name evidence="2" type="ORF">P171DRAFT_503129</name>
</gene>
<feature type="region of interest" description="Disordered" evidence="1">
    <location>
        <begin position="1"/>
        <end position="78"/>
    </location>
</feature>
<feature type="compositionally biased region" description="Polar residues" evidence="1">
    <location>
        <begin position="1"/>
        <end position="29"/>
    </location>
</feature>
<feature type="region of interest" description="Disordered" evidence="1">
    <location>
        <begin position="290"/>
        <end position="388"/>
    </location>
</feature>
<evidence type="ECO:0000313" key="3">
    <source>
        <dbReference type="Proteomes" id="UP000799764"/>
    </source>
</evidence>
<dbReference type="AlphaFoldDB" id="A0A9P4PSJ6"/>
<feature type="compositionally biased region" description="Low complexity" evidence="1">
    <location>
        <begin position="306"/>
        <end position="316"/>
    </location>
</feature>
<feature type="compositionally biased region" description="Low complexity" evidence="1">
    <location>
        <begin position="31"/>
        <end position="45"/>
    </location>
</feature>